<dbReference type="PRINTS" id="PR00035">
    <property type="entry name" value="HTHGNTR"/>
</dbReference>
<dbReference type="GO" id="GO:0003677">
    <property type="term" value="F:DNA binding"/>
    <property type="evidence" value="ECO:0007669"/>
    <property type="project" value="UniProtKB-KW"/>
</dbReference>
<evidence type="ECO:0000256" key="3">
    <source>
        <dbReference type="ARBA" id="ARBA00023163"/>
    </source>
</evidence>
<dbReference type="EMBL" id="CP015622">
    <property type="protein sequence ID" value="ANE05076.1"/>
    <property type="molecule type" value="Genomic_DNA"/>
</dbReference>
<dbReference type="GO" id="GO:0003700">
    <property type="term" value="F:DNA-binding transcription factor activity"/>
    <property type="evidence" value="ECO:0007669"/>
    <property type="project" value="InterPro"/>
</dbReference>
<keyword evidence="6" id="KW-1185">Reference proteome</keyword>
<dbReference type="PANTHER" id="PTHR43537:SF49">
    <property type="entry name" value="TRANSCRIPTIONAL REGULATORY PROTEIN"/>
    <property type="match status" value="1"/>
</dbReference>
<name>A0A172QWQ2_9CORY</name>
<keyword evidence="3" id="KW-0804">Transcription</keyword>
<organism evidence="5 6">
    <name type="scientific">Corynebacterium crudilactis</name>
    <dbReference type="NCBI Taxonomy" id="1652495"/>
    <lineage>
        <taxon>Bacteria</taxon>
        <taxon>Bacillati</taxon>
        <taxon>Actinomycetota</taxon>
        <taxon>Actinomycetes</taxon>
        <taxon>Mycobacteriales</taxon>
        <taxon>Corynebacteriaceae</taxon>
        <taxon>Corynebacterium</taxon>
    </lineage>
</organism>
<dbReference type="SUPFAM" id="SSF48008">
    <property type="entry name" value="GntR ligand-binding domain-like"/>
    <property type="match status" value="1"/>
</dbReference>
<reference evidence="5 6" key="1">
    <citation type="submission" date="2016-05" db="EMBL/GenBank/DDBJ databases">
        <title>Complete genome sequence of Corynebacterium crudilactis, a new Corynebacterium species isolated from raw cow's milk.</title>
        <authorList>
            <person name="Christian R."/>
            <person name="Zimmermann J."/>
            <person name="Lipski A."/>
            <person name="Kalinowski J."/>
        </authorList>
    </citation>
    <scope>NUCLEOTIDE SEQUENCE [LARGE SCALE GENOMIC DNA]</scope>
    <source>
        <strain evidence="5 6">JZ16</strain>
    </source>
</reference>
<dbReference type="Gene3D" id="1.20.120.530">
    <property type="entry name" value="GntR ligand-binding domain-like"/>
    <property type="match status" value="1"/>
</dbReference>
<dbReference type="AlphaFoldDB" id="A0A172QWQ2"/>
<dbReference type="STRING" id="1652495.ccrud_13285"/>
<proteinExistence type="predicted"/>
<evidence type="ECO:0000313" key="5">
    <source>
        <dbReference type="EMBL" id="ANE05076.1"/>
    </source>
</evidence>
<keyword evidence="1" id="KW-0805">Transcription regulation</keyword>
<dbReference type="InterPro" id="IPR000524">
    <property type="entry name" value="Tscrpt_reg_HTH_GntR"/>
</dbReference>
<accession>A0A172QWQ2</accession>
<dbReference type="SMART" id="SM00895">
    <property type="entry name" value="FCD"/>
    <property type="match status" value="1"/>
</dbReference>
<dbReference type="InterPro" id="IPR036388">
    <property type="entry name" value="WH-like_DNA-bd_sf"/>
</dbReference>
<protein>
    <submittedName>
        <fullName evidence="5">GntR family transcriptional regulator</fullName>
    </submittedName>
</protein>
<dbReference type="Pfam" id="PF00392">
    <property type="entry name" value="GntR"/>
    <property type="match status" value="1"/>
</dbReference>
<dbReference type="InterPro" id="IPR008920">
    <property type="entry name" value="TF_FadR/GntR_C"/>
</dbReference>
<sequence>MSVKAHESVMDWVTEELRSGRLKIGDHLPSERALSETLGVSRSSLREALRVLEALGTISTATGSGPRSGTIITAAPGQALSLSVTLQLLTNQVGHHDIYETRQLLEGWSALHSDPTRGDWSVAEALLEKMDDPTLPLEDFLRFDADFHVALSTGAANPLISTLMEALRLSVADHTVARARALPDWQATAARLQQEHRAILSALRAGESATASSLIKDHIEGYYQETATAQAD</sequence>
<dbReference type="KEGG" id="ccjz:ccrud_13285"/>
<dbReference type="Pfam" id="PF07729">
    <property type="entry name" value="FCD"/>
    <property type="match status" value="1"/>
</dbReference>
<dbReference type="SMART" id="SM00345">
    <property type="entry name" value="HTH_GNTR"/>
    <property type="match status" value="1"/>
</dbReference>
<evidence type="ECO:0000313" key="6">
    <source>
        <dbReference type="Proteomes" id="UP000076929"/>
    </source>
</evidence>
<dbReference type="InterPro" id="IPR036390">
    <property type="entry name" value="WH_DNA-bd_sf"/>
</dbReference>
<dbReference type="SUPFAM" id="SSF46785">
    <property type="entry name" value="Winged helix' DNA-binding domain"/>
    <property type="match status" value="1"/>
</dbReference>
<gene>
    <name evidence="5" type="ORF">ccrud_13285</name>
</gene>
<dbReference type="CDD" id="cd07377">
    <property type="entry name" value="WHTH_GntR"/>
    <property type="match status" value="1"/>
</dbReference>
<keyword evidence="2" id="KW-0238">DNA-binding</keyword>
<dbReference type="Proteomes" id="UP000076929">
    <property type="component" value="Chromosome"/>
</dbReference>
<evidence type="ECO:0000256" key="2">
    <source>
        <dbReference type="ARBA" id="ARBA00023125"/>
    </source>
</evidence>
<feature type="domain" description="HTH gntR-type" evidence="4">
    <location>
        <begin position="3"/>
        <end position="75"/>
    </location>
</feature>
<dbReference type="OrthoDB" id="7989071at2"/>
<evidence type="ECO:0000256" key="1">
    <source>
        <dbReference type="ARBA" id="ARBA00023015"/>
    </source>
</evidence>
<dbReference type="RefSeq" id="WP_066568857.1">
    <property type="nucleotide sequence ID" value="NZ_CP015622.1"/>
</dbReference>
<dbReference type="Gene3D" id="1.10.10.10">
    <property type="entry name" value="Winged helix-like DNA-binding domain superfamily/Winged helix DNA-binding domain"/>
    <property type="match status" value="1"/>
</dbReference>
<dbReference type="InterPro" id="IPR011711">
    <property type="entry name" value="GntR_C"/>
</dbReference>
<evidence type="ECO:0000259" key="4">
    <source>
        <dbReference type="PROSITE" id="PS50949"/>
    </source>
</evidence>
<dbReference type="PROSITE" id="PS50949">
    <property type="entry name" value="HTH_GNTR"/>
    <property type="match status" value="1"/>
</dbReference>
<dbReference type="PANTHER" id="PTHR43537">
    <property type="entry name" value="TRANSCRIPTIONAL REGULATOR, GNTR FAMILY"/>
    <property type="match status" value="1"/>
</dbReference>